<feature type="chain" id="PRO_5040425805" description="Secreted protein" evidence="1">
    <location>
        <begin position="23"/>
        <end position="81"/>
    </location>
</feature>
<evidence type="ECO:0000313" key="3">
    <source>
        <dbReference type="Proteomes" id="UP000799441"/>
    </source>
</evidence>
<dbReference type="Proteomes" id="UP000799441">
    <property type="component" value="Unassembled WGS sequence"/>
</dbReference>
<proteinExistence type="predicted"/>
<gene>
    <name evidence="2" type="ORF">K431DRAFT_11690</name>
</gene>
<accession>A0A9P4Q1K6</accession>
<sequence length="81" mass="8909">MIASPSASLICAVLELRLLSSASINTSCITMERQNSRASRQRSFGQRSFGQRRLQLHLVNLGRPACMSMLCCSPLQLLQIG</sequence>
<keyword evidence="1" id="KW-0732">Signal</keyword>
<name>A0A9P4Q1K6_9PEZI</name>
<keyword evidence="3" id="KW-1185">Reference proteome</keyword>
<evidence type="ECO:0008006" key="4">
    <source>
        <dbReference type="Google" id="ProtNLM"/>
    </source>
</evidence>
<feature type="signal peptide" evidence="1">
    <location>
        <begin position="1"/>
        <end position="22"/>
    </location>
</feature>
<comment type="caution">
    <text evidence="2">The sequence shown here is derived from an EMBL/GenBank/DDBJ whole genome shotgun (WGS) entry which is preliminary data.</text>
</comment>
<evidence type="ECO:0000313" key="2">
    <source>
        <dbReference type="EMBL" id="KAF2716681.1"/>
    </source>
</evidence>
<dbReference type="EMBL" id="MU003865">
    <property type="protein sequence ID" value="KAF2716681.1"/>
    <property type="molecule type" value="Genomic_DNA"/>
</dbReference>
<dbReference type="AlphaFoldDB" id="A0A9P4Q1K6"/>
<evidence type="ECO:0000256" key="1">
    <source>
        <dbReference type="SAM" id="SignalP"/>
    </source>
</evidence>
<organism evidence="2 3">
    <name type="scientific">Polychaeton citri CBS 116435</name>
    <dbReference type="NCBI Taxonomy" id="1314669"/>
    <lineage>
        <taxon>Eukaryota</taxon>
        <taxon>Fungi</taxon>
        <taxon>Dikarya</taxon>
        <taxon>Ascomycota</taxon>
        <taxon>Pezizomycotina</taxon>
        <taxon>Dothideomycetes</taxon>
        <taxon>Dothideomycetidae</taxon>
        <taxon>Capnodiales</taxon>
        <taxon>Capnodiaceae</taxon>
        <taxon>Polychaeton</taxon>
    </lineage>
</organism>
<reference evidence="2" key="1">
    <citation type="journal article" date="2020" name="Stud. Mycol.">
        <title>101 Dothideomycetes genomes: a test case for predicting lifestyles and emergence of pathogens.</title>
        <authorList>
            <person name="Haridas S."/>
            <person name="Albert R."/>
            <person name="Binder M."/>
            <person name="Bloem J."/>
            <person name="Labutti K."/>
            <person name="Salamov A."/>
            <person name="Andreopoulos B."/>
            <person name="Baker S."/>
            <person name="Barry K."/>
            <person name="Bills G."/>
            <person name="Bluhm B."/>
            <person name="Cannon C."/>
            <person name="Castanera R."/>
            <person name="Culley D."/>
            <person name="Daum C."/>
            <person name="Ezra D."/>
            <person name="Gonzalez J."/>
            <person name="Henrissat B."/>
            <person name="Kuo A."/>
            <person name="Liang C."/>
            <person name="Lipzen A."/>
            <person name="Lutzoni F."/>
            <person name="Magnuson J."/>
            <person name="Mondo S."/>
            <person name="Nolan M."/>
            <person name="Ohm R."/>
            <person name="Pangilinan J."/>
            <person name="Park H.-J."/>
            <person name="Ramirez L."/>
            <person name="Alfaro M."/>
            <person name="Sun H."/>
            <person name="Tritt A."/>
            <person name="Yoshinaga Y."/>
            <person name="Zwiers L.-H."/>
            <person name="Turgeon B."/>
            <person name="Goodwin S."/>
            <person name="Spatafora J."/>
            <person name="Crous P."/>
            <person name="Grigoriev I."/>
        </authorList>
    </citation>
    <scope>NUCLEOTIDE SEQUENCE</scope>
    <source>
        <strain evidence="2">CBS 116435</strain>
    </source>
</reference>
<protein>
    <recommendedName>
        <fullName evidence="4">Secreted protein</fullName>
    </recommendedName>
</protein>